<proteinExistence type="predicted"/>
<name>A0ACA9KHH3_9GLOM</name>
<evidence type="ECO:0000313" key="2">
    <source>
        <dbReference type="Proteomes" id="UP000789702"/>
    </source>
</evidence>
<dbReference type="Proteomes" id="UP000789702">
    <property type="component" value="Unassembled WGS sequence"/>
</dbReference>
<evidence type="ECO:0000313" key="1">
    <source>
        <dbReference type="EMBL" id="CAG8473830.1"/>
    </source>
</evidence>
<comment type="caution">
    <text evidence="1">The sequence shown here is derived from an EMBL/GenBank/DDBJ whole genome shotgun (WGS) entry which is preliminary data.</text>
</comment>
<gene>
    <name evidence="1" type="ORF">DHETER_LOCUS1835</name>
</gene>
<reference evidence="1" key="1">
    <citation type="submission" date="2021-06" db="EMBL/GenBank/DDBJ databases">
        <authorList>
            <person name="Kallberg Y."/>
            <person name="Tangrot J."/>
            <person name="Rosling A."/>
        </authorList>
    </citation>
    <scope>NUCLEOTIDE SEQUENCE</scope>
    <source>
        <strain evidence="1">IL203A</strain>
    </source>
</reference>
<sequence>GAGKSGLVSELFANEYYAKPKKQKSGSNWWDGYKRHEIVLFDEWYTSMDWNDIVKYLNDTLENVEQKGKIFVPFLAKYVFMTSHKPPEEAFNFRKHNINEEMSTQHDWGQFYHRLDYVIEFKGIWHDKIDLCTIELIFNKSSEEKFRNMTWDVKYRKGEFTSEELKAVVQELNKNQDSEVIIKADNQVYWRRCFPEFKKNYLRDYPRCHKLSDYKQKLLQQSQLVLYSTRLKHRIEKFLNDSDHNDINIPNSHMMLDDNYFVQKLVKVIEITNEYASSQGQLFLTQQEIIEKQNEESYHLNKENK</sequence>
<protein>
    <submittedName>
        <fullName evidence="1">7246_t:CDS:1</fullName>
    </submittedName>
</protein>
<feature type="non-terminal residue" evidence="1">
    <location>
        <position position="1"/>
    </location>
</feature>
<keyword evidence="2" id="KW-1185">Reference proteome</keyword>
<dbReference type="EMBL" id="CAJVPU010001191">
    <property type="protein sequence ID" value="CAG8473830.1"/>
    <property type="molecule type" value="Genomic_DNA"/>
</dbReference>
<organism evidence="1 2">
    <name type="scientific">Dentiscutata heterogama</name>
    <dbReference type="NCBI Taxonomy" id="1316150"/>
    <lineage>
        <taxon>Eukaryota</taxon>
        <taxon>Fungi</taxon>
        <taxon>Fungi incertae sedis</taxon>
        <taxon>Mucoromycota</taxon>
        <taxon>Glomeromycotina</taxon>
        <taxon>Glomeromycetes</taxon>
        <taxon>Diversisporales</taxon>
        <taxon>Gigasporaceae</taxon>
        <taxon>Dentiscutata</taxon>
    </lineage>
</organism>
<accession>A0ACA9KHH3</accession>